<organism evidence="1 2">
    <name type="scientific">Agrilactobacillus composti DSM 18527 = JCM 14202</name>
    <dbReference type="NCBI Taxonomy" id="1423734"/>
    <lineage>
        <taxon>Bacteria</taxon>
        <taxon>Bacillati</taxon>
        <taxon>Bacillota</taxon>
        <taxon>Bacilli</taxon>
        <taxon>Lactobacillales</taxon>
        <taxon>Lactobacillaceae</taxon>
        <taxon>Agrilactobacillus</taxon>
    </lineage>
</organism>
<reference evidence="1 2" key="1">
    <citation type="journal article" date="2015" name="Genome Announc.">
        <title>Expanding the biotechnology potential of lactobacilli through comparative genomics of 213 strains and associated genera.</title>
        <authorList>
            <person name="Sun Z."/>
            <person name="Harris H.M."/>
            <person name="McCann A."/>
            <person name="Guo C."/>
            <person name="Argimon S."/>
            <person name="Zhang W."/>
            <person name="Yang X."/>
            <person name="Jeffery I.B."/>
            <person name="Cooney J.C."/>
            <person name="Kagawa T.F."/>
            <person name="Liu W."/>
            <person name="Song Y."/>
            <person name="Salvetti E."/>
            <person name="Wrobel A."/>
            <person name="Rasinkangas P."/>
            <person name="Parkhill J."/>
            <person name="Rea M.C."/>
            <person name="O'Sullivan O."/>
            <person name="Ritari J."/>
            <person name="Douillard F.P."/>
            <person name="Paul Ross R."/>
            <person name="Yang R."/>
            <person name="Briner A.E."/>
            <person name="Felis G.E."/>
            <person name="de Vos W.M."/>
            <person name="Barrangou R."/>
            <person name="Klaenhammer T.R."/>
            <person name="Caufield P.W."/>
            <person name="Cui Y."/>
            <person name="Zhang H."/>
            <person name="O'Toole P.W."/>
        </authorList>
    </citation>
    <scope>NUCLEOTIDE SEQUENCE [LARGE SCALE GENOMIC DNA]</scope>
    <source>
        <strain evidence="1 2">DSM 18527</strain>
    </source>
</reference>
<dbReference type="PATRIC" id="fig|1423734.3.peg.3088"/>
<dbReference type="RefSeq" id="WP_035452911.1">
    <property type="nucleotide sequence ID" value="NZ_AZGA01000005.1"/>
</dbReference>
<dbReference type="AlphaFoldDB" id="A0A0R1Y2R3"/>
<evidence type="ECO:0000313" key="1">
    <source>
        <dbReference type="EMBL" id="KRM36285.1"/>
    </source>
</evidence>
<keyword evidence="2" id="KW-1185">Reference proteome</keyword>
<dbReference type="Proteomes" id="UP000051236">
    <property type="component" value="Unassembled WGS sequence"/>
</dbReference>
<gene>
    <name evidence="1" type="ORF">FC83_GL003038</name>
</gene>
<evidence type="ECO:0000313" key="2">
    <source>
        <dbReference type="Proteomes" id="UP000051236"/>
    </source>
</evidence>
<sequence length="195" mass="23116">MNNQHTCAVVIVHGQSEYAFVQSIKSKLRLKIEIFARNKGKSSIQINKLPDVFQNNIFRSKSALLKEYETIQHRKRELLDFRIFTIMDVDDVENRDVRRNYIDGFISNIGDYQLKPYIMPIYFIENFEDALRDINFPFVPKNNRDKSKYLKVFDPTIQQNADADTTTELAQRFAKSKRTNVDMFLDYCLNHRTQF</sequence>
<proteinExistence type="predicted"/>
<name>A0A0R1Y2R3_9LACO</name>
<protein>
    <submittedName>
        <fullName evidence="1">Uncharacterized protein</fullName>
    </submittedName>
</protein>
<comment type="caution">
    <text evidence="1">The sequence shown here is derived from an EMBL/GenBank/DDBJ whole genome shotgun (WGS) entry which is preliminary data.</text>
</comment>
<dbReference type="OrthoDB" id="3078265at2"/>
<dbReference type="EMBL" id="AZGA01000005">
    <property type="protein sequence ID" value="KRM36285.1"/>
    <property type="molecule type" value="Genomic_DNA"/>
</dbReference>
<dbReference type="STRING" id="1423734.FC83_GL003038"/>
<accession>A0A0R1Y2R3</accession>
<dbReference type="eggNOG" id="ENOG5032A5E">
    <property type="taxonomic scope" value="Bacteria"/>
</dbReference>